<organism evidence="6 7">
    <name type="scientific">Allobranchiibius huperziae</name>
    <dbReference type="NCBI Taxonomy" id="1874116"/>
    <lineage>
        <taxon>Bacteria</taxon>
        <taxon>Bacillati</taxon>
        <taxon>Actinomycetota</taxon>
        <taxon>Actinomycetes</taxon>
        <taxon>Micrococcales</taxon>
        <taxon>Dermacoccaceae</taxon>
        <taxon>Allobranchiibius</taxon>
    </lineage>
</organism>
<feature type="region of interest" description="Disordered" evidence="4">
    <location>
        <begin position="1"/>
        <end position="44"/>
    </location>
</feature>
<dbReference type="GO" id="GO:0032259">
    <property type="term" value="P:methylation"/>
    <property type="evidence" value="ECO:0007669"/>
    <property type="project" value="UniProtKB-KW"/>
</dbReference>
<dbReference type="CDD" id="cd02440">
    <property type="entry name" value="AdoMet_MTases"/>
    <property type="match status" value="1"/>
</dbReference>
<protein>
    <submittedName>
        <fullName evidence="6">SAM-dependent methyltransferase</fullName>
    </submittedName>
</protein>
<dbReference type="GO" id="GO:0008757">
    <property type="term" value="F:S-adenosylmethionine-dependent methyltransferase activity"/>
    <property type="evidence" value="ECO:0007669"/>
    <property type="project" value="InterPro"/>
</dbReference>
<dbReference type="InterPro" id="IPR029063">
    <property type="entry name" value="SAM-dependent_MTases_sf"/>
</dbReference>
<sequence>MSAAQRSPGASWDSPLEASGDHRGEDGGMQTPPSPQGPVDGGWGFQIPGSDYDSFMGRYSRPLATLVADAADVNAGLTVLDVGCGPGALTGELVKRLGVRSVMACDPSAPFVQECSARYPGVDVRPGSAEDIPFDDASVDVVLAQLVLHFVGDPQRALAQFRRVLRPQGRAAVCVWDAAGGMQMLRAFWDAALAVDPAAPDESRHLRFGQAGEIDDLFAAGGWAVLPESTLTVSAAYDDFDDLWSGFLAGVGPAGAYCVGLSEQHRAAVRSQLFRELGSPTGDFSLDAVARCAVAVAPD</sequence>
<dbReference type="AlphaFoldDB" id="A0A853DKQ2"/>
<evidence type="ECO:0000256" key="4">
    <source>
        <dbReference type="SAM" id="MobiDB-lite"/>
    </source>
</evidence>
<dbReference type="PANTHER" id="PTHR44942">
    <property type="entry name" value="METHYLTRANSF_11 DOMAIN-CONTAINING PROTEIN"/>
    <property type="match status" value="1"/>
</dbReference>
<evidence type="ECO:0000256" key="2">
    <source>
        <dbReference type="ARBA" id="ARBA00022603"/>
    </source>
</evidence>
<feature type="domain" description="Methyltransferase type 11" evidence="5">
    <location>
        <begin position="80"/>
        <end position="172"/>
    </location>
</feature>
<dbReference type="RefSeq" id="WP_218883668.1">
    <property type="nucleotide sequence ID" value="NZ_JACCFW010000001.1"/>
</dbReference>
<gene>
    <name evidence="6" type="ORF">HNR15_002223</name>
</gene>
<evidence type="ECO:0000313" key="7">
    <source>
        <dbReference type="Proteomes" id="UP000571817"/>
    </source>
</evidence>
<dbReference type="EMBL" id="JACCFW010000001">
    <property type="protein sequence ID" value="NYJ75260.1"/>
    <property type="molecule type" value="Genomic_DNA"/>
</dbReference>
<comment type="similarity">
    <text evidence="1">Belongs to the methyltransferase superfamily.</text>
</comment>
<evidence type="ECO:0000256" key="3">
    <source>
        <dbReference type="ARBA" id="ARBA00022679"/>
    </source>
</evidence>
<comment type="caution">
    <text evidence="6">The sequence shown here is derived from an EMBL/GenBank/DDBJ whole genome shotgun (WGS) entry which is preliminary data.</text>
</comment>
<evidence type="ECO:0000259" key="5">
    <source>
        <dbReference type="Pfam" id="PF08241"/>
    </source>
</evidence>
<proteinExistence type="inferred from homology"/>
<dbReference type="PANTHER" id="PTHR44942:SF4">
    <property type="entry name" value="METHYLTRANSFERASE TYPE 11 DOMAIN-CONTAINING PROTEIN"/>
    <property type="match status" value="1"/>
</dbReference>
<dbReference type="Proteomes" id="UP000571817">
    <property type="component" value="Unassembled WGS sequence"/>
</dbReference>
<dbReference type="InterPro" id="IPR051052">
    <property type="entry name" value="Diverse_substrate_MTase"/>
</dbReference>
<keyword evidence="7" id="KW-1185">Reference proteome</keyword>
<dbReference type="Pfam" id="PF08241">
    <property type="entry name" value="Methyltransf_11"/>
    <property type="match status" value="1"/>
</dbReference>
<evidence type="ECO:0000313" key="6">
    <source>
        <dbReference type="EMBL" id="NYJ75260.1"/>
    </source>
</evidence>
<reference evidence="6 7" key="1">
    <citation type="submission" date="2020-07" db="EMBL/GenBank/DDBJ databases">
        <title>Sequencing the genomes of 1000 actinobacteria strains.</title>
        <authorList>
            <person name="Klenk H.-P."/>
        </authorList>
    </citation>
    <scope>NUCLEOTIDE SEQUENCE [LARGE SCALE GENOMIC DNA]</scope>
    <source>
        <strain evidence="6 7">DSM 29531</strain>
    </source>
</reference>
<keyword evidence="3 6" id="KW-0808">Transferase</keyword>
<dbReference type="SUPFAM" id="SSF53335">
    <property type="entry name" value="S-adenosyl-L-methionine-dependent methyltransferases"/>
    <property type="match status" value="1"/>
</dbReference>
<name>A0A853DKQ2_9MICO</name>
<dbReference type="Gene3D" id="3.40.50.150">
    <property type="entry name" value="Vaccinia Virus protein VP39"/>
    <property type="match status" value="1"/>
</dbReference>
<dbReference type="InterPro" id="IPR013216">
    <property type="entry name" value="Methyltransf_11"/>
</dbReference>
<evidence type="ECO:0000256" key="1">
    <source>
        <dbReference type="ARBA" id="ARBA00008361"/>
    </source>
</evidence>
<keyword evidence="2 6" id="KW-0489">Methyltransferase</keyword>
<accession>A0A853DKQ2</accession>